<keyword evidence="2" id="KW-1185">Reference proteome</keyword>
<dbReference type="RefSeq" id="WP_184158888.1">
    <property type="nucleotide sequence ID" value="NZ_JACHLC010000001.1"/>
</dbReference>
<accession>A0A841N0T8</accession>
<proteinExistence type="predicted"/>
<dbReference type="EMBL" id="JACHLC010000001">
    <property type="protein sequence ID" value="MBB6370444.1"/>
    <property type="molecule type" value="Genomic_DNA"/>
</dbReference>
<dbReference type="Proteomes" id="UP000589738">
    <property type="component" value="Unassembled WGS sequence"/>
</dbReference>
<dbReference type="AlphaFoldDB" id="A0A841N0T8"/>
<sequence length="70" mass="8246">MVKTYTSSQLYPNTHKRLISFINASYSIFSRSFLFTIEEFFAAFNVESKGYPTITGYFPHWELETKVIYS</sequence>
<evidence type="ECO:0000313" key="2">
    <source>
        <dbReference type="Proteomes" id="UP000589738"/>
    </source>
</evidence>
<reference evidence="1 2" key="1">
    <citation type="submission" date="2020-08" db="EMBL/GenBank/DDBJ databases">
        <title>Functional genomics of gut bacteria from endangered species of beetles.</title>
        <authorList>
            <person name="Carlos-Shanley C."/>
        </authorList>
    </citation>
    <scope>NUCLEOTIDE SEQUENCE [LARGE SCALE GENOMIC DNA]</scope>
    <source>
        <strain evidence="1 2">S00136</strain>
    </source>
</reference>
<comment type="caution">
    <text evidence="1">The sequence shown here is derived from an EMBL/GenBank/DDBJ whole genome shotgun (WGS) entry which is preliminary data.</text>
</comment>
<organism evidence="1 2">
    <name type="scientific">Chryseobacterium shigense</name>
    <dbReference type="NCBI Taxonomy" id="297244"/>
    <lineage>
        <taxon>Bacteria</taxon>
        <taxon>Pseudomonadati</taxon>
        <taxon>Bacteroidota</taxon>
        <taxon>Flavobacteriia</taxon>
        <taxon>Flavobacteriales</taxon>
        <taxon>Weeksellaceae</taxon>
        <taxon>Chryseobacterium group</taxon>
        <taxon>Chryseobacterium</taxon>
    </lineage>
</organism>
<gene>
    <name evidence="1" type="ORF">HNP36_001497</name>
</gene>
<protein>
    <submittedName>
        <fullName evidence="1">Uncharacterized protein</fullName>
    </submittedName>
</protein>
<evidence type="ECO:0000313" key="1">
    <source>
        <dbReference type="EMBL" id="MBB6370444.1"/>
    </source>
</evidence>
<name>A0A841N0T8_9FLAO</name>